<gene>
    <name evidence="1" type="ORF">NQ317_004031</name>
</gene>
<proteinExistence type="predicted"/>
<evidence type="ECO:0000313" key="1">
    <source>
        <dbReference type="EMBL" id="KAJ8981295.1"/>
    </source>
</evidence>
<evidence type="ECO:0000313" key="2">
    <source>
        <dbReference type="Proteomes" id="UP001162164"/>
    </source>
</evidence>
<protein>
    <submittedName>
        <fullName evidence="1">Uncharacterized protein</fullName>
    </submittedName>
</protein>
<dbReference type="EMBL" id="JAPWTJ010000191">
    <property type="protein sequence ID" value="KAJ8981295.1"/>
    <property type="molecule type" value="Genomic_DNA"/>
</dbReference>
<name>A0ABQ9JSM9_9CUCU</name>
<organism evidence="1 2">
    <name type="scientific">Molorchus minor</name>
    <dbReference type="NCBI Taxonomy" id="1323400"/>
    <lineage>
        <taxon>Eukaryota</taxon>
        <taxon>Metazoa</taxon>
        <taxon>Ecdysozoa</taxon>
        <taxon>Arthropoda</taxon>
        <taxon>Hexapoda</taxon>
        <taxon>Insecta</taxon>
        <taxon>Pterygota</taxon>
        <taxon>Neoptera</taxon>
        <taxon>Endopterygota</taxon>
        <taxon>Coleoptera</taxon>
        <taxon>Polyphaga</taxon>
        <taxon>Cucujiformia</taxon>
        <taxon>Chrysomeloidea</taxon>
        <taxon>Cerambycidae</taxon>
        <taxon>Lamiinae</taxon>
        <taxon>Monochamini</taxon>
        <taxon>Molorchus</taxon>
    </lineage>
</organism>
<comment type="caution">
    <text evidence="1">The sequence shown here is derived from an EMBL/GenBank/DDBJ whole genome shotgun (WGS) entry which is preliminary data.</text>
</comment>
<dbReference type="Proteomes" id="UP001162164">
    <property type="component" value="Unassembled WGS sequence"/>
</dbReference>
<reference evidence="1" key="1">
    <citation type="journal article" date="2023" name="Insect Mol. Biol.">
        <title>Genome sequencing provides insights into the evolution of gene families encoding plant cell wall-degrading enzymes in longhorned beetles.</title>
        <authorList>
            <person name="Shin N.R."/>
            <person name="Okamura Y."/>
            <person name="Kirsch R."/>
            <person name="Pauchet Y."/>
        </authorList>
    </citation>
    <scope>NUCLEOTIDE SEQUENCE</scope>
    <source>
        <strain evidence="1">MMC_N1</strain>
    </source>
</reference>
<sequence>MARVAPHEFGTIKNAVREAMDLRNDLLFYLPQERIQFYQPLLTKVEDIFKSLEVS</sequence>
<accession>A0ABQ9JSM9</accession>
<keyword evidence="2" id="KW-1185">Reference proteome</keyword>